<dbReference type="Pfam" id="PF04977">
    <property type="entry name" value="DivIC"/>
    <property type="match status" value="1"/>
</dbReference>
<comment type="caution">
    <text evidence="1">The sequence shown here is derived from an EMBL/GenBank/DDBJ whole genome shotgun (WGS) entry which is preliminary data.</text>
</comment>
<evidence type="ECO:0000313" key="2">
    <source>
        <dbReference type="Proteomes" id="UP000321949"/>
    </source>
</evidence>
<dbReference type="AlphaFoldDB" id="A0A5C8I6R9"/>
<protein>
    <submittedName>
        <fullName evidence="1">Septum formation initiator family protein</fullName>
    </submittedName>
</protein>
<dbReference type="InterPro" id="IPR007060">
    <property type="entry name" value="FtsL/DivIC"/>
</dbReference>
<sequence length="124" mass="13576">MLGLVVLAAFALVPTLGTYLDQRQQIAALQESVRLSEEQVVALEAERDRWADPAYITSQARERLYYVQPGDVVYLVDDDLPQGVIPPEQAPVSEDVEETTGDWMTQFVRSVANAGLARTVAVGG</sequence>
<proteinExistence type="predicted"/>
<reference evidence="1 2" key="1">
    <citation type="submission" date="2019-08" db="EMBL/GenBank/DDBJ databases">
        <authorList>
            <person name="Dong K."/>
        </authorList>
    </citation>
    <scope>NUCLEOTIDE SEQUENCE [LARGE SCALE GENOMIC DNA]</scope>
    <source>
        <strain evidence="1 2">K-1</strain>
    </source>
</reference>
<dbReference type="Proteomes" id="UP000321949">
    <property type="component" value="Unassembled WGS sequence"/>
</dbReference>
<dbReference type="OrthoDB" id="5187715at2"/>
<gene>
    <name evidence="1" type="ORF">FVP74_06685</name>
</gene>
<dbReference type="EMBL" id="VRSX01000002">
    <property type="protein sequence ID" value="TXK14416.1"/>
    <property type="molecule type" value="Genomic_DNA"/>
</dbReference>
<name>A0A5C8I6R9_9MICO</name>
<evidence type="ECO:0000313" key="1">
    <source>
        <dbReference type="EMBL" id="TXK14416.1"/>
    </source>
</evidence>
<keyword evidence="2" id="KW-1185">Reference proteome</keyword>
<organism evidence="1 2">
    <name type="scientific">Microbacterium saccharophilum</name>
    <dbReference type="NCBI Taxonomy" id="1213358"/>
    <lineage>
        <taxon>Bacteria</taxon>
        <taxon>Bacillati</taxon>
        <taxon>Actinomycetota</taxon>
        <taxon>Actinomycetes</taxon>
        <taxon>Micrococcales</taxon>
        <taxon>Microbacteriaceae</taxon>
        <taxon>Microbacterium</taxon>
    </lineage>
</organism>
<accession>A0A5C8I6R9</accession>